<feature type="transmembrane region" description="Helical" evidence="6">
    <location>
        <begin position="134"/>
        <end position="155"/>
    </location>
</feature>
<dbReference type="EMBL" id="NDHI03003438">
    <property type="protein sequence ID" value="PNJ50968.1"/>
    <property type="molecule type" value="Genomic_DNA"/>
</dbReference>
<feature type="domain" description="ABC-2 type transporter transmembrane" evidence="7">
    <location>
        <begin position="89"/>
        <end position="328"/>
    </location>
</feature>
<feature type="non-terminal residue" evidence="8">
    <location>
        <position position="340"/>
    </location>
</feature>
<evidence type="ECO:0000256" key="3">
    <source>
        <dbReference type="ARBA" id="ARBA00022967"/>
    </source>
</evidence>
<feature type="transmembrane region" description="Helical" evidence="6">
    <location>
        <begin position="211"/>
        <end position="232"/>
    </location>
</feature>
<dbReference type="PANTHER" id="PTHR19229:SF269">
    <property type="entry name" value="ATP-BINDING CASSETTE SUB-FAMILY A MEMBER 10"/>
    <property type="match status" value="1"/>
</dbReference>
<comment type="subcellular location">
    <subcellularLocation>
        <location evidence="1">Membrane</location>
        <topology evidence="1">Multi-pass membrane protein</topology>
    </subcellularLocation>
</comment>
<feature type="transmembrane region" description="Helical" evidence="6">
    <location>
        <begin position="266"/>
        <end position="287"/>
    </location>
</feature>
<evidence type="ECO:0000256" key="6">
    <source>
        <dbReference type="SAM" id="Phobius"/>
    </source>
</evidence>
<comment type="caution">
    <text evidence="8">The sequence shown here is derived from an EMBL/GenBank/DDBJ whole genome shotgun (WGS) entry which is preliminary data.</text>
</comment>
<protein>
    <submittedName>
        <fullName evidence="8">ABCA10 isoform 7</fullName>
    </submittedName>
</protein>
<feature type="transmembrane region" description="Helical" evidence="6">
    <location>
        <begin position="239"/>
        <end position="260"/>
    </location>
</feature>
<evidence type="ECO:0000256" key="2">
    <source>
        <dbReference type="ARBA" id="ARBA00022692"/>
    </source>
</evidence>
<dbReference type="PANTHER" id="PTHR19229">
    <property type="entry name" value="ATP-BINDING CASSETTE TRANSPORTER SUBFAMILY A ABCA"/>
    <property type="match status" value="1"/>
</dbReference>
<name>A0A2J8V0C7_PONAB</name>
<reference evidence="8" key="1">
    <citation type="submission" date="2017-12" db="EMBL/GenBank/DDBJ databases">
        <title>High-resolution comparative analysis of great ape genomes.</title>
        <authorList>
            <person name="Pollen A."/>
            <person name="Hastie A."/>
            <person name="Hormozdiari F."/>
            <person name="Dougherty M."/>
            <person name="Liu R."/>
            <person name="Chaisson M."/>
            <person name="Hoppe E."/>
            <person name="Hill C."/>
            <person name="Pang A."/>
            <person name="Hillier L."/>
            <person name="Baker C."/>
            <person name="Armstrong J."/>
            <person name="Shendure J."/>
            <person name="Paten B."/>
            <person name="Wilson R."/>
            <person name="Chao H."/>
            <person name="Schneider V."/>
            <person name="Ventura M."/>
            <person name="Kronenberg Z."/>
            <person name="Murali S."/>
            <person name="Gordon D."/>
            <person name="Cantsilieris S."/>
            <person name="Munson K."/>
            <person name="Nelson B."/>
            <person name="Raja A."/>
            <person name="Underwood J."/>
            <person name="Diekhans M."/>
            <person name="Fiddes I."/>
            <person name="Haussler D."/>
            <person name="Eichler E."/>
        </authorList>
    </citation>
    <scope>NUCLEOTIDE SEQUENCE [LARGE SCALE GENOMIC DNA]</scope>
    <source>
        <strain evidence="8">Susie</strain>
    </source>
</reference>
<feature type="transmembrane region" description="Helical" evidence="6">
    <location>
        <begin position="308"/>
        <end position="329"/>
    </location>
</feature>
<keyword evidence="2 6" id="KW-0812">Transmembrane</keyword>
<evidence type="ECO:0000256" key="5">
    <source>
        <dbReference type="ARBA" id="ARBA00023136"/>
    </source>
</evidence>
<dbReference type="InterPro" id="IPR013525">
    <property type="entry name" value="ABC2_TM"/>
</dbReference>
<evidence type="ECO:0000256" key="4">
    <source>
        <dbReference type="ARBA" id="ARBA00022989"/>
    </source>
</evidence>
<gene>
    <name evidence="8" type="ORF">CR201_G0024028</name>
</gene>
<keyword evidence="3" id="KW-1278">Translocase</keyword>
<evidence type="ECO:0000256" key="1">
    <source>
        <dbReference type="ARBA" id="ARBA00004141"/>
    </source>
</evidence>
<proteinExistence type="predicted"/>
<dbReference type="InterPro" id="IPR026082">
    <property type="entry name" value="ABCA"/>
</dbReference>
<dbReference type="GO" id="GO:0005319">
    <property type="term" value="F:lipid transporter activity"/>
    <property type="evidence" value="ECO:0007669"/>
    <property type="project" value="TreeGrafter"/>
</dbReference>
<evidence type="ECO:0000259" key="7">
    <source>
        <dbReference type="Pfam" id="PF12698"/>
    </source>
</evidence>
<feature type="transmembrane region" description="Helical" evidence="6">
    <location>
        <begin position="176"/>
        <end position="205"/>
    </location>
</feature>
<dbReference type="GO" id="GO:0140359">
    <property type="term" value="F:ABC-type transporter activity"/>
    <property type="evidence" value="ECO:0007669"/>
    <property type="project" value="InterPro"/>
</dbReference>
<evidence type="ECO:0000313" key="8">
    <source>
        <dbReference type="EMBL" id="PNJ50968.1"/>
    </source>
</evidence>
<accession>A0A2J8V0C7</accession>
<keyword evidence="5 6" id="KW-0472">Membrane</keyword>
<dbReference type="AlphaFoldDB" id="A0A2J8V0C7"/>
<dbReference type="Pfam" id="PF12698">
    <property type="entry name" value="ABC2_membrane_3"/>
    <property type="match status" value="1"/>
</dbReference>
<sequence>MNKMALASFMKGRTVLGTPDETMDIALPKKYHEMVGVIFSDTLSYRLTFNWGYRIPVIKEHSEYTEHCWAIHGEIFCYLAKYWLKGFVAFQAAINAAIIEVTTNHSVMEELTSVIGINMKIPPFISKEEIMNEWFLFTCLVSFSSFIYFASLNIARERGKFKKLMTVMGLRELAFWLSWGLTYVCFIFVMSIFMALVITSIPIIFHTGFMVIFTLFSLYGLSLIALAFLMSVLIRKPMLAGLAGFLFTVFWGCLGFTVLYRQLPSSLAWVLSLLSPFAFTTGVAQITRLDNYLNGVIFPDPSGESYKMIATFFILAFDTLFYLIFTLYFERVLPESEMLK</sequence>
<keyword evidence="4 6" id="KW-1133">Transmembrane helix</keyword>
<dbReference type="GO" id="GO:0016020">
    <property type="term" value="C:membrane"/>
    <property type="evidence" value="ECO:0007669"/>
    <property type="project" value="UniProtKB-SubCell"/>
</dbReference>
<organism evidence="8">
    <name type="scientific">Pongo abelii</name>
    <name type="common">Sumatran orangutan</name>
    <name type="synonym">Pongo pygmaeus abelii</name>
    <dbReference type="NCBI Taxonomy" id="9601"/>
    <lineage>
        <taxon>Eukaryota</taxon>
        <taxon>Metazoa</taxon>
        <taxon>Chordata</taxon>
        <taxon>Craniata</taxon>
        <taxon>Vertebrata</taxon>
        <taxon>Euteleostomi</taxon>
        <taxon>Mammalia</taxon>
        <taxon>Eutheria</taxon>
        <taxon>Euarchontoglires</taxon>
        <taxon>Primates</taxon>
        <taxon>Haplorrhini</taxon>
        <taxon>Catarrhini</taxon>
        <taxon>Hominidae</taxon>
        <taxon>Pongo</taxon>
    </lineage>
</organism>